<dbReference type="EMBL" id="CM017328">
    <property type="protein sequence ID" value="KAE8126119.1"/>
    <property type="molecule type" value="Genomic_DNA"/>
</dbReference>
<dbReference type="InterPro" id="IPR042460">
    <property type="entry name" value="DCN1-like_PONY"/>
</dbReference>
<organism evidence="4 5">
    <name type="scientific">Carpinus fangiana</name>
    <dbReference type="NCBI Taxonomy" id="176857"/>
    <lineage>
        <taxon>Eukaryota</taxon>
        <taxon>Viridiplantae</taxon>
        <taxon>Streptophyta</taxon>
        <taxon>Embryophyta</taxon>
        <taxon>Tracheophyta</taxon>
        <taxon>Spermatophyta</taxon>
        <taxon>Magnoliopsida</taxon>
        <taxon>eudicotyledons</taxon>
        <taxon>Gunneridae</taxon>
        <taxon>Pentapetalae</taxon>
        <taxon>rosids</taxon>
        <taxon>fabids</taxon>
        <taxon>Fagales</taxon>
        <taxon>Betulaceae</taxon>
        <taxon>Carpinus</taxon>
    </lineage>
</organism>
<name>A0A5N6RWP6_9ROSI</name>
<accession>A0A5N6RWP6</accession>
<dbReference type="GO" id="GO:0000151">
    <property type="term" value="C:ubiquitin ligase complex"/>
    <property type="evidence" value="ECO:0007669"/>
    <property type="project" value="TreeGrafter"/>
</dbReference>
<gene>
    <name evidence="4" type="ORF">FH972_020864</name>
</gene>
<dbReference type="AlphaFoldDB" id="A0A5N6RWP6"/>
<reference evidence="4 5" key="1">
    <citation type="submission" date="2019-06" db="EMBL/GenBank/DDBJ databases">
        <title>A chromosomal-level reference genome of Carpinus fangiana (Coryloideae, Betulaceae).</title>
        <authorList>
            <person name="Yang X."/>
            <person name="Wang Z."/>
            <person name="Zhang L."/>
            <person name="Hao G."/>
            <person name="Liu J."/>
            <person name="Yang Y."/>
        </authorList>
    </citation>
    <scope>NUCLEOTIDE SEQUENCE [LARGE SCALE GENOMIC DNA]</scope>
    <source>
        <strain evidence="4">Cfa_2016G</strain>
        <tissue evidence="4">Leaf</tissue>
    </source>
</reference>
<evidence type="ECO:0000256" key="2">
    <source>
        <dbReference type="SAM" id="MobiDB-lite"/>
    </source>
</evidence>
<dbReference type="InterPro" id="IPR005176">
    <property type="entry name" value="PONY_dom"/>
</dbReference>
<feature type="region of interest" description="Disordered" evidence="2">
    <location>
        <begin position="1"/>
        <end position="23"/>
    </location>
</feature>
<comment type="function">
    <text evidence="1">Neddylation of cullins play an essential role in the regulation of SCF-type complexes activity.</text>
</comment>
<dbReference type="GO" id="GO:0031624">
    <property type="term" value="F:ubiquitin conjugating enzyme binding"/>
    <property type="evidence" value="ECO:0007669"/>
    <property type="project" value="TreeGrafter"/>
</dbReference>
<feature type="domain" description="DCUN1" evidence="3">
    <location>
        <begin position="31"/>
        <end position="222"/>
    </location>
</feature>
<proteinExistence type="predicted"/>
<evidence type="ECO:0000256" key="1">
    <source>
        <dbReference type="RuleBase" id="RU410713"/>
    </source>
</evidence>
<dbReference type="InterPro" id="IPR011992">
    <property type="entry name" value="EF-hand-dom_pair"/>
</dbReference>
<keyword evidence="5" id="KW-1185">Reference proteome</keyword>
<evidence type="ECO:0000313" key="5">
    <source>
        <dbReference type="Proteomes" id="UP000327013"/>
    </source>
</evidence>
<dbReference type="SUPFAM" id="SSF47473">
    <property type="entry name" value="EF-hand"/>
    <property type="match status" value="1"/>
</dbReference>
<dbReference type="Pfam" id="PF03556">
    <property type="entry name" value="Cullin_binding"/>
    <property type="match status" value="1"/>
</dbReference>
<dbReference type="PANTHER" id="PTHR12281:SF30">
    <property type="entry name" value="DEFECTIVE IN CULLIN NEDDYLATION PROTEIN"/>
    <property type="match status" value="1"/>
</dbReference>
<sequence>MPPRKSKRKASAQAVKSSDVDPAPPGKALLKKVGRIDGLYDLYANQSIGLIDPEGIEALCSDVGVDHTDVRILMLAWKMKAERQGYFSKDEWRTGMTALKVNSLDKLKKALPALEKEVMKPSNFGDFYAYAFQYCLTEDKQRFVDIETFCQLLNLVLGSQFPAQVDSITEYLKLQSDYQMLSMDQWMNFYRFCCEISFPDLEQYDPLESWAVIVDNFVEWLRKKQS</sequence>
<dbReference type="Gene3D" id="1.10.238.10">
    <property type="entry name" value="EF-hand"/>
    <property type="match status" value="1"/>
</dbReference>
<protein>
    <recommendedName>
        <fullName evidence="1">Defective in cullin neddylation protein</fullName>
    </recommendedName>
</protein>
<dbReference type="PANTHER" id="PTHR12281">
    <property type="entry name" value="RP42 RELATED"/>
    <property type="match status" value="1"/>
</dbReference>
<dbReference type="GO" id="GO:0032182">
    <property type="term" value="F:ubiquitin-like protein binding"/>
    <property type="evidence" value="ECO:0007669"/>
    <property type="project" value="TreeGrafter"/>
</dbReference>
<dbReference type="PROSITE" id="PS51229">
    <property type="entry name" value="DCUN1"/>
    <property type="match status" value="1"/>
</dbReference>
<dbReference type="Proteomes" id="UP000327013">
    <property type="component" value="Chromosome 8"/>
</dbReference>
<dbReference type="OrthoDB" id="286637at2759"/>
<feature type="compositionally biased region" description="Basic residues" evidence="2">
    <location>
        <begin position="1"/>
        <end position="10"/>
    </location>
</feature>
<dbReference type="GO" id="GO:0097602">
    <property type="term" value="F:cullin family protein binding"/>
    <property type="evidence" value="ECO:0007669"/>
    <property type="project" value="TreeGrafter"/>
</dbReference>
<dbReference type="GO" id="GO:0045116">
    <property type="term" value="P:protein neddylation"/>
    <property type="evidence" value="ECO:0007669"/>
    <property type="project" value="TreeGrafter"/>
</dbReference>
<dbReference type="InterPro" id="IPR014764">
    <property type="entry name" value="DCN-prot"/>
</dbReference>
<evidence type="ECO:0000259" key="3">
    <source>
        <dbReference type="PROSITE" id="PS51229"/>
    </source>
</evidence>
<dbReference type="Gene3D" id="1.10.238.200">
    <property type="entry name" value="Cullin, PONY binding domain"/>
    <property type="match status" value="1"/>
</dbReference>
<evidence type="ECO:0000313" key="4">
    <source>
        <dbReference type="EMBL" id="KAE8126119.1"/>
    </source>
</evidence>